<organism evidence="2 3">
    <name type="scientific">Zalerion maritima</name>
    <dbReference type="NCBI Taxonomy" id="339359"/>
    <lineage>
        <taxon>Eukaryota</taxon>
        <taxon>Fungi</taxon>
        <taxon>Dikarya</taxon>
        <taxon>Ascomycota</taxon>
        <taxon>Pezizomycotina</taxon>
        <taxon>Sordariomycetes</taxon>
        <taxon>Lulworthiomycetidae</taxon>
        <taxon>Lulworthiales</taxon>
        <taxon>Lulworthiaceae</taxon>
        <taxon>Zalerion</taxon>
    </lineage>
</organism>
<proteinExistence type="predicted"/>
<name>A0AAD5RNZ0_9PEZI</name>
<feature type="region of interest" description="Disordered" evidence="1">
    <location>
        <begin position="1"/>
        <end position="54"/>
    </location>
</feature>
<feature type="compositionally biased region" description="Polar residues" evidence="1">
    <location>
        <begin position="1"/>
        <end position="10"/>
    </location>
</feature>
<evidence type="ECO:0000313" key="2">
    <source>
        <dbReference type="EMBL" id="KAJ2898901.1"/>
    </source>
</evidence>
<reference evidence="2" key="1">
    <citation type="submission" date="2022-07" db="EMBL/GenBank/DDBJ databases">
        <title>Draft genome sequence of Zalerion maritima ATCC 34329, a (micro)plastics degrading marine fungus.</title>
        <authorList>
            <person name="Paco A."/>
            <person name="Goncalves M.F.M."/>
            <person name="Rocha-Santos T.A.P."/>
            <person name="Alves A."/>
        </authorList>
    </citation>
    <scope>NUCLEOTIDE SEQUENCE</scope>
    <source>
        <strain evidence="2">ATCC 34329</strain>
    </source>
</reference>
<dbReference type="Proteomes" id="UP001201980">
    <property type="component" value="Unassembled WGS sequence"/>
</dbReference>
<evidence type="ECO:0000256" key="1">
    <source>
        <dbReference type="SAM" id="MobiDB-lite"/>
    </source>
</evidence>
<dbReference type="EMBL" id="JAKWBI020000213">
    <property type="protein sequence ID" value="KAJ2898901.1"/>
    <property type="molecule type" value="Genomic_DNA"/>
</dbReference>
<evidence type="ECO:0000313" key="3">
    <source>
        <dbReference type="Proteomes" id="UP001201980"/>
    </source>
</evidence>
<accession>A0AAD5RNZ0</accession>
<feature type="region of interest" description="Disordered" evidence="1">
    <location>
        <begin position="193"/>
        <end position="221"/>
    </location>
</feature>
<feature type="compositionally biased region" description="Low complexity" evidence="1">
    <location>
        <begin position="41"/>
        <end position="53"/>
    </location>
</feature>
<protein>
    <submittedName>
        <fullName evidence="2">Uncharacterized protein</fullName>
    </submittedName>
</protein>
<keyword evidence="3" id="KW-1185">Reference proteome</keyword>
<comment type="caution">
    <text evidence="2">The sequence shown here is derived from an EMBL/GenBank/DDBJ whole genome shotgun (WGS) entry which is preliminary data.</text>
</comment>
<gene>
    <name evidence="2" type="ORF">MKZ38_003585</name>
</gene>
<sequence>MSECQATKWRTANEAAGFSPDTPARADPPPEPESLRPRNPPSANRAAAPATDGDAARVEAGWNDVALSESVADAGGRLSAPIRAGGNVCCPWTHCLYQAGVVVCTVTTPRLAHAKMSIAAANATGDLQHAGPFNPRSILSTHRIHTLETMYKPTPSAGAKDSTVKRAFFGEAIYMPPGKGGAPSTFLTVRARAEQGQQTGVGRRRLKDSVDNSQGDGPDLKADKNAMEHGVSWWNLLAVLLATEMGHDTGIPGIGGLATEGEPDGQQEMSSQQFYTIEVEFEKGRRLNLGWQLSGDMMAIYQSLIPAIMDPRGPYQYSPYVVEHESY</sequence>
<dbReference type="AlphaFoldDB" id="A0AAD5RNZ0"/>